<feature type="transmembrane region" description="Helical" evidence="10">
    <location>
        <begin position="365"/>
        <end position="386"/>
    </location>
</feature>
<feature type="domain" description="Cation efflux protein transmembrane" evidence="11">
    <location>
        <begin position="511"/>
        <end position="714"/>
    </location>
</feature>
<dbReference type="PANTHER" id="PTHR45755">
    <property type="match status" value="1"/>
</dbReference>
<evidence type="ECO:0000256" key="8">
    <source>
        <dbReference type="RuleBase" id="RU369017"/>
    </source>
</evidence>
<dbReference type="GO" id="GO:0005794">
    <property type="term" value="C:Golgi apparatus"/>
    <property type="evidence" value="ECO:0007669"/>
    <property type="project" value="TreeGrafter"/>
</dbReference>
<dbReference type="InterPro" id="IPR027469">
    <property type="entry name" value="Cation_efflux_TMD_sf"/>
</dbReference>
<evidence type="ECO:0000256" key="3">
    <source>
        <dbReference type="ARBA" id="ARBA00022448"/>
    </source>
</evidence>
<feature type="transmembrane region" description="Helical" evidence="10">
    <location>
        <begin position="283"/>
        <end position="301"/>
    </location>
</feature>
<dbReference type="FunFam" id="1.20.1510.10:FF:000014">
    <property type="entry name" value="Cation efflux protein/ zinc transporter"/>
    <property type="match status" value="1"/>
</dbReference>
<dbReference type="SUPFAM" id="SSF161111">
    <property type="entry name" value="Cation efflux protein transmembrane domain-like"/>
    <property type="match status" value="1"/>
</dbReference>
<organism evidence="13 14">
    <name type="scientific">Aspergillus turcosus</name>
    <dbReference type="NCBI Taxonomy" id="1245748"/>
    <lineage>
        <taxon>Eukaryota</taxon>
        <taxon>Fungi</taxon>
        <taxon>Dikarya</taxon>
        <taxon>Ascomycota</taxon>
        <taxon>Pezizomycotina</taxon>
        <taxon>Eurotiomycetes</taxon>
        <taxon>Eurotiomycetidae</taxon>
        <taxon>Eurotiales</taxon>
        <taxon>Aspergillaceae</taxon>
        <taxon>Aspergillus</taxon>
        <taxon>Aspergillus subgen. Fumigati</taxon>
    </lineage>
</organism>
<protein>
    <recommendedName>
        <fullName evidence="8">Zinc transporter</fullName>
    </recommendedName>
</protein>
<dbReference type="InterPro" id="IPR036291">
    <property type="entry name" value="NAD(P)-bd_dom_sf"/>
</dbReference>
<evidence type="ECO:0000256" key="2">
    <source>
        <dbReference type="ARBA" id="ARBA00008873"/>
    </source>
</evidence>
<keyword evidence="3 8" id="KW-0813">Transport</keyword>
<dbReference type="PANTHER" id="PTHR45755:SF4">
    <property type="entry name" value="ZINC TRANSPORTER 7"/>
    <property type="match status" value="1"/>
</dbReference>
<evidence type="ECO:0000256" key="9">
    <source>
        <dbReference type="SAM" id="MobiDB-lite"/>
    </source>
</evidence>
<dbReference type="Pfam" id="PF01545">
    <property type="entry name" value="Cation_efflux"/>
    <property type="match status" value="1"/>
</dbReference>
<feature type="transmembrane region" description="Helical" evidence="10">
    <location>
        <begin position="615"/>
        <end position="636"/>
    </location>
</feature>
<feature type="compositionally biased region" description="Basic residues" evidence="9">
    <location>
        <begin position="21"/>
        <end position="35"/>
    </location>
</feature>
<gene>
    <name evidence="13" type="ORF">CFD26_102126</name>
</gene>
<accession>A0A3R7IK00</accession>
<keyword evidence="6 8" id="KW-0406">Ion transport</keyword>
<comment type="similarity">
    <text evidence="2 8">Belongs to the cation diffusion facilitator (CDF) transporter (TC 2.A.4) family. SLC30A subfamily.</text>
</comment>
<comment type="function">
    <text evidence="8">Functions as a zinc transporter.</text>
</comment>
<keyword evidence="4 10" id="KW-0812">Transmembrane</keyword>
<dbReference type="STRING" id="1245748.A0A3R7IK00"/>
<dbReference type="Pfam" id="PF07993">
    <property type="entry name" value="NAD_binding_4"/>
    <property type="match status" value="1"/>
</dbReference>
<feature type="transmembrane region" description="Helical" evidence="10">
    <location>
        <begin position="245"/>
        <end position="263"/>
    </location>
</feature>
<dbReference type="AlphaFoldDB" id="A0A3R7IK00"/>
<dbReference type="SUPFAM" id="SSF51735">
    <property type="entry name" value="NAD(P)-binding Rossmann-fold domains"/>
    <property type="match status" value="1"/>
</dbReference>
<dbReference type="InterPro" id="IPR058533">
    <property type="entry name" value="Cation_efflux_TM"/>
</dbReference>
<evidence type="ECO:0000259" key="12">
    <source>
        <dbReference type="Pfam" id="PF07993"/>
    </source>
</evidence>
<dbReference type="GO" id="GO:0005385">
    <property type="term" value="F:zinc ion transmembrane transporter activity"/>
    <property type="evidence" value="ECO:0007669"/>
    <property type="project" value="UniProtKB-UniRule"/>
</dbReference>
<dbReference type="GO" id="GO:0006882">
    <property type="term" value="P:intracellular zinc ion homeostasis"/>
    <property type="evidence" value="ECO:0007669"/>
    <property type="project" value="InterPro"/>
</dbReference>
<dbReference type="CDD" id="cd05236">
    <property type="entry name" value="FAR-N_SDR_e"/>
    <property type="match status" value="1"/>
</dbReference>
<sequence length="1185" mass="128305">MSTGAPMSSVDTNFPATRGHGFGHSRGHGHSRSKRWTQPSVGQPLSSLNGSATPMQPNAPSTEAPSLNGSALGSTSHKHHHSHSHAAANHSGSCNHGDSAHYHPTEKAEDTTELRARDVSVISTDFTPSTTRELFSGLLIALPWIAFSWYYKQYAHWNAAIPSDDNTDPKTFAGGSLDQAVLRTCSLTAVTMVITGVGQLQWSSRAGNKSVVKVPNLRADVAGVALARICSIALPIYAALKVSGFLVALGSLLAAASGLPALVKGRAAGSAAHEKLVHKKVTVALILIFLVLSFFGLIDSQESKSTFGYLSLLLSVFVIPPPFAGVDRSDSSRGSGFGVSASSQSDTSVIRNMGSLSVVSPDDGMLTLILGLVLGLVSFVLFGISSLSALDAMYLLATAGSYATSLLFSNPANLRSPRKWGFATGIAAAGFLASPSVAGDEWTIYASRCTLAVVSFFAARFDDRQLRLERHSHHHGHSAARASRATKVLLRYSEPYPLLYSILKEKDSRRIFYFMSLNFTFMLVQLSYGFITGSLGLLSDSIHMFFDCLALVVGLCASVMSKWPPSARFPYGYGKVDTLSGFANGIFLMIISIEIIYEAVERLSSGSQMHRLGELLAVSVAGLLVNLVGIMAFDHGHAHGHDHGHSHSHGNENMHGIFLHILADTLGSVAVVISTILVHFSGWAGYDPIASCLIAILIFASAVPLVSSTAKTLLLALPADIEYNVRETLAGVSTLRGVVGYTVPKFCLQLPHMTFQDSVDDNRSRRQFGQVPEVEMSAAMADNEILRNGYAKSFERHSVFLTGSTGSLGGCLLYKLALQLPTQKIFVLIRGSADTAIEKWRRLMPKQTQAILNTGKVHFVVGDIKETDFGIEDSELRRLREEVTLVIHTAAKITLDSSIVEAIENNCLPSLELAKIVSRFRRLKLLVQISTAYVSSFLPDGHVGERLYSISDADPEDELAAILSTGTSPDTARFSSSYTHAKYLMERLLLKRYPLLPLLLVRPTCFGAAIRDPYPLYGPINSTPMSKFSSLFFADRGGTHVWHAAEGYESGANILDEIPVDFVANGCLLHAAARTQGIVHLGAQLYVQFTFDDFIRRAEESAPPSIRKELPTLVFTQDRNAPQSLLADLVKVSTRNWGFDCGRSYWLKQMAGPLSLAACTHDVDKLNSARIKEIYENTAKKLAKL</sequence>
<dbReference type="GO" id="GO:1904257">
    <property type="term" value="P:zinc ion import into Golgi lumen"/>
    <property type="evidence" value="ECO:0007669"/>
    <property type="project" value="TreeGrafter"/>
</dbReference>
<keyword evidence="7 10" id="KW-0472">Membrane</keyword>
<feature type="region of interest" description="Disordered" evidence="9">
    <location>
        <begin position="1"/>
        <end position="113"/>
    </location>
</feature>
<feature type="transmembrane region" description="Helical" evidence="10">
    <location>
        <begin position="307"/>
        <end position="326"/>
    </location>
</feature>
<evidence type="ECO:0000313" key="13">
    <source>
        <dbReference type="EMBL" id="RLL97691.1"/>
    </source>
</evidence>
<feature type="compositionally biased region" description="Polar residues" evidence="9">
    <location>
        <begin position="1"/>
        <end position="15"/>
    </location>
</feature>
<dbReference type="Gene3D" id="3.40.50.720">
    <property type="entry name" value="NAD(P)-binding Rossmann-like Domain"/>
    <property type="match status" value="1"/>
</dbReference>
<feature type="transmembrane region" description="Helical" evidence="10">
    <location>
        <begin position="657"/>
        <end position="682"/>
    </location>
</feature>
<evidence type="ECO:0000256" key="5">
    <source>
        <dbReference type="ARBA" id="ARBA00022989"/>
    </source>
</evidence>
<dbReference type="InterPro" id="IPR002524">
    <property type="entry name" value="Cation_efflux"/>
</dbReference>
<dbReference type="GO" id="GO:0031410">
    <property type="term" value="C:cytoplasmic vesicle"/>
    <property type="evidence" value="ECO:0007669"/>
    <property type="project" value="TreeGrafter"/>
</dbReference>
<evidence type="ECO:0000259" key="11">
    <source>
        <dbReference type="Pfam" id="PF01545"/>
    </source>
</evidence>
<evidence type="ECO:0000256" key="10">
    <source>
        <dbReference type="SAM" id="Phobius"/>
    </source>
</evidence>
<dbReference type="InterPro" id="IPR045316">
    <property type="entry name" value="Msc2-like"/>
</dbReference>
<feature type="transmembrane region" description="Helical" evidence="10">
    <location>
        <begin position="581"/>
        <end position="600"/>
    </location>
</feature>
<keyword evidence="14" id="KW-1185">Reference proteome</keyword>
<reference evidence="13 14" key="1">
    <citation type="submission" date="2018-08" db="EMBL/GenBank/DDBJ databases">
        <title>Draft genome sequences of two Aspergillus turcosus clinical strains isolated from bronchoalveolar lavage fluid: one azole-susceptible and the other azole-resistant.</title>
        <authorList>
            <person name="Parent-Michaud M."/>
            <person name="Dufresne P.J."/>
            <person name="Fournier E."/>
            <person name="Martineau C."/>
            <person name="Moreira S."/>
            <person name="Perkins V."/>
            <person name="De Repentigny L."/>
            <person name="Dufresne S.F."/>
        </authorList>
    </citation>
    <scope>NUCLEOTIDE SEQUENCE [LARGE SCALE GENOMIC DNA]</scope>
    <source>
        <strain evidence="13">HMR AF 1038</strain>
    </source>
</reference>
<evidence type="ECO:0000313" key="14">
    <source>
        <dbReference type="Proteomes" id="UP000215289"/>
    </source>
</evidence>
<dbReference type="NCBIfam" id="TIGR01297">
    <property type="entry name" value="CDF"/>
    <property type="match status" value="1"/>
</dbReference>
<comment type="caution">
    <text evidence="13">The sequence shown here is derived from an EMBL/GenBank/DDBJ whole genome shotgun (WGS) entry which is preliminary data.</text>
</comment>
<dbReference type="Gene3D" id="1.20.1510.10">
    <property type="entry name" value="Cation efflux protein transmembrane domain"/>
    <property type="match status" value="1"/>
</dbReference>
<dbReference type="EMBL" id="NIDN02000070">
    <property type="protein sequence ID" value="RLL97691.1"/>
    <property type="molecule type" value="Genomic_DNA"/>
</dbReference>
<feature type="transmembrane region" description="Helical" evidence="10">
    <location>
        <begin position="688"/>
        <end position="706"/>
    </location>
</feature>
<feature type="compositionally biased region" description="Polar residues" evidence="9">
    <location>
        <begin position="36"/>
        <end position="73"/>
    </location>
</feature>
<evidence type="ECO:0000256" key="4">
    <source>
        <dbReference type="ARBA" id="ARBA00022692"/>
    </source>
</evidence>
<feature type="transmembrane region" description="Helical" evidence="10">
    <location>
        <begin position="134"/>
        <end position="151"/>
    </location>
</feature>
<feature type="transmembrane region" description="Helical" evidence="10">
    <location>
        <begin position="511"/>
        <end position="530"/>
    </location>
</feature>
<dbReference type="GO" id="GO:0005789">
    <property type="term" value="C:endoplasmic reticulum membrane"/>
    <property type="evidence" value="ECO:0007669"/>
    <property type="project" value="UniProtKB-SubCell"/>
</dbReference>
<evidence type="ECO:0000256" key="6">
    <source>
        <dbReference type="ARBA" id="ARBA00023065"/>
    </source>
</evidence>
<dbReference type="InterPro" id="IPR013120">
    <property type="entry name" value="FAR_NAD-bd"/>
</dbReference>
<name>A0A3R7IK00_9EURO</name>
<proteinExistence type="inferred from homology"/>
<dbReference type="FunFam" id="3.40.50.720:FF:000756">
    <property type="entry name" value="Fatty acyl-CoA reductase"/>
    <property type="match status" value="1"/>
</dbReference>
<keyword evidence="5 10" id="KW-1133">Transmembrane helix</keyword>
<feature type="compositionally biased region" description="Basic and acidic residues" evidence="9">
    <location>
        <begin position="98"/>
        <end position="113"/>
    </location>
</feature>
<evidence type="ECO:0000256" key="1">
    <source>
        <dbReference type="ARBA" id="ARBA00004141"/>
    </source>
</evidence>
<dbReference type="Proteomes" id="UP000215289">
    <property type="component" value="Unassembled WGS sequence"/>
</dbReference>
<evidence type="ECO:0000256" key="7">
    <source>
        <dbReference type="ARBA" id="ARBA00023136"/>
    </source>
</evidence>
<keyword evidence="8" id="KW-0256">Endoplasmic reticulum</keyword>
<comment type="subcellular location">
    <subcellularLocation>
        <location evidence="8">Endoplasmic reticulum membrane</location>
        <topology evidence="8">Multi-pass membrane protein</topology>
    </subcellularLocation>
    <subcellularLocation>
        <location evidence="1">Membrane</location>
        <topology evidence="1">Multi-pass membrane protein</topology>
    </subcellularLocation>
</comment>
<feature type="domain" description="Thioester reductase (TE)" evidence="12">
    <location>
        <begin position="801"/>
        <end position="1065"/>
    </location>
</feature>
<dbReference type="OrthoDB" id="78669at2759"/>